<evidence type="ECO:0000256" key="6">
    <source>
        <dbReference type="ARBA" id="ARBA00022781"/>
    </source>
</evidence>
<dbReference type="Proteomes" id="UP000324832">
    <property type="component" value="Unassembled WGS sequence"/>
</dbReference>
<comment type="subcellular location">
    <subcellularLocation>
        <location evidence="1">Cell membrane</location>
        <topology evidence="1">Multi-pass membrane protein</topology>
    </subcellularLocation>
</comment>
<keyword evidence="10" id="KW-0407">Ion channel</keyword>
<dbReference type="Pfam" id="PF03189">
    <property type="entry name" value="Otopetrin"/>
    <property type="match status" value="1"/>
</dbReference>
<evidence type="ECO:0000256" key="7">
    <source>
        <dbReference type="ARBA" id="ARBA00022989"/>
    </source>
</evidence>
<dbReference type="EMBL" id="FZQP02002137">
    <property type="protein sequence ID" value="VVC94848.1"/>
    <property type="molecule type" value="Genomic_DNA"/>
</dbReference>
<dbReference type="PANTHER" id="PTHR21522">
    <property type="entry name" value="PROTON CHANNEL OTOP"/>
    <property type="match status" value="1"/>
</dbReference>
<keyword evidence="9 11" id="KW-0472">Membrane</keyword>
<evidence type="ECO:0000256" key="9">
    <source>
        <dbReference type="ARBA" id="ARBA00023136"/>
    </source>
</evidence>
<keyword evidence="5 11" id="KW-0812">Transmembrane</keyword>
<keyword evidence="8" id="KW-0406">Ion transport</keyword>
<reference evidence="12 13" key="1">
    <citation type="submission" date="2017-07" db="EMBL/GenBank/DDBJ databases">
        <authorList>
            <person name="Talla V."/>
            <person name="Backstrom N."/>
        </authorList>
    </citation>
    <scope>NUCLEOTIDE SEQUENCE [LARGE SCALE GENOMIC DNA]</scope>
</reference>
<dbReference type="GO" id="GO:0005886">
    <property type="term" value="C:plasma membrane"/>
    <property type="evidence" value="ECO:0007669"/>
    <property type="project" value="UniProtKB-SubCell"/>
</dbReference>
<dbReference type="GO" id="GO:0015252">
    <property type="term" value="F:proton channel activity"/>
    <property type="evidence" value="ECO:0007669"/>
    <property type="project" value="InterPro"/>
</dbReference>
<organism evidence="12 13">
    <name type="scientific">Leptidea sinapis</name>
    <dbReference type="NCBI Taxonomy" id="189913"/>
    <lineage>
        <taxon>Eukaryota</taxon>
        <taxon>Metazoa</taxon>
        <taxon>Ecdysozoa</taxon>
        <taxon>Arthropoda</taxon>
        <taxon>Hexapoda</taxon>
        <taxon>Insecta</taxon>
        <taxon>Pterygota</taxon>
        <taxon>Neoptera</taxon>
        <taxon>Endopterygota</taxon>
        <taxon>Lepidoptera</taxon>
        <taxon>Glossata</taxon>
        <taxon>Ditrysia</taxon>
        <taxon>Papilionoidea</taxon>
        <taxon>Pieridae</taxon>
        <taxon>Dismorphiinae</taxon>
        <taxon>Leptidea</taxon>
    </lineage>
</organism>
<feature type="transmembrane region" description="Helical" evidence="11">
    <location>
        <begin position="21"/>
        <end position="41"/>
    </location>
</feature>
<protein>
    <submittedName>
        <fullName evidence="12">Uncharacterized protein</fullName>
    </submittedName>
</protein>
<keyword evidence="3" id="KW-0813">Transport</keyword>
<accession>A0A5E4QAQ7</accession>
<evidence type="ECO:0000256" key="11">
    <source>
        <dbReference type="SAM" id="Phobius"/>
    </source>
</evidence>
<keyword evidence="4" id="KW-1003">Cell membrane</keyword>
<evidence type="ECO:0000256" key="1">
    <source>
        <dbReference type="ARBA" id="ARBA00004651"/>
    </source>
</evidence>
<name>A0A5E4QAQ7_9NEOP</name>
<keyword evidence="7 11" id="KW-1133">Transmembrane helix</keyword>
<keyword evidence="13" id="KW-1185">Reference proteome</keyword>
<dbReference type="InterPro" id="IPR004878">
    <property type="entry name" value="Otopetrin"/>
</dbReference>
<dbReference type="PANTHER" id="PTHR21522:SF58">
    <property type="entry name" value="AGAP000074-PA"/>
    <property type="match status" value="1"/>
</dbReference>
<sequence length="90" mass="10651">MWIMYTFSFKSPESLDERYKYYGKVLWSILGHIALPLIMFYRFHSSVCFSDIWDAAYKPGSVVLFVYITYQKNNLNKTFVSMVAILKITI</sequence>
<dbReference type="AlphaFoldDB" id="A0A5E4QAQ7"/>
<gene>
    <name evidence="12" type="ORF">LSINAPIS_LOCUS6702</name>
</gene>
<evidence type="ECO:0000256" key="5">
    <source>
        <dbReference type="ARBA" id="ARBA00022692"/>
    </source>
</evidence>
<evidence type="ECO:0000313" key="13">
    <source>
        <dbReference type="Proteomes" id="UP000324832"/>
    </source>
</evidence>
<evidence type="ECO:0000256" key="8">
    <source>
        <dbReference type="ARBA" id="ARBA00023065"/>
    </source>
</evidence>
<comment type="similarity">
    <text evidence="2">Belongs to the otopetrin family.</text>
</comment>
<evidence type="ECO:0000256" key="10">
    <source>
        <dbReference type="ARBA" id="ARBA00023303"/>
    </source>
</evidence>
<evidence type="ECO:0000256" key="3">
    <source>
        <dbReference type="ARBA" id="ARBA00022448"/>
    </source>
</evidence>
<feature type="non-terminal residue" evidence="12">
    <location>
        <position position="90"/>
    </location>
</feature>
<proteinExistence type="inferred from homology"/>
<evidence type="ECO:0000256" key="2">
    <source>
        <dbReference type="ARBA" id="ARBA00006513"/>
    </source>
</evidence>
<evidence type="ECO:0000256" key="4">
    <source>
        <dbReference type="ARBA" id="ARBA00022475"/>
    </source>
</evidence>
<evidence type="ECO:0000313" key="12">
    <source>
        <dbReference type="EMBL" id="VVC94848.1"/>
    </source>
</evidence>
<keyword evidence="6" id="KW-0375">Hydrogen ion transport</keyword>